<dbReference type="EMBL" id="JAKRKC020000003">
    <property type="protein sequence ID" value="MCK2221295.1"/>
    <property type="molecule type" value="Genomic_DNA"/>
</dbReference>
<reference evidence="1 2" key="1">
    <citation type="submission" date="2022-04" db="EMBL/GenBank/DDBJ databases">
        <title>Genome draft of Actinomadura sp. ATCC 31491.</title>
        <authorList>
            <person name="Shi X."/>
            <person name="Du Y."/>
        </authorList>
    </citation>
    <scope>NUCLEOTIDE SEQUENCE [LARGE SCALE GENOMIC DNA]</scope>
    <source>
        <strain evidence="1 2">ATCC 31491</strain>
    </source>
</reference>
<keyword evidence="2" id="KW-1185">Reference proteome</keyword>
<name>A0ABT0GAP7_9ACTN</name>
<keyword evidence="1" id="KW-0238">DNA-binding</keyword>
<comment type="caution">
    <text evidence="1">The sequence shown here is derived from an EMBL/GenBank/DDBJ whole genome shotgun (WGS) entry which is preliminary data.</text>
</comment>
<dbReference type="Proteomes" id="UP001317259">
    <property type="component" value="Unassembled WGS sequence"/>
</dbReference>
<evidence type="ECO:0000313" key="1">
    <source>
        <dbReference type="EMBL" id="MCK2221295.1"/>
    </source>
</evidence>
<dbReference type="GO" id="GO:0003677">
    <property type="term" value="F:DNA binding"/>
    <property type="evidence" value="ECO:0007669"/>
    <property type="project" value="UniProtKB-KW"/>
</dbReference>
<accession>A0ABT0GAP7</accession>
<proteinExistence type="predicted"/>
<dbReference type="SUPFAM" id="SSF82607">
    <property type="entry name" value="YbaB-like"/>
    <property type="match status" value="1"/>
</dbReference>
<sequence length="144" mass="16131">MQEFGDFAKIDIDKLLKGMDDQLGRLGEFQKRAGECVGRAEDENGFVSVEYGQNGVQELTLHPKAMRLSSGELAELIKATLADATSDYQRAFGELMTEVFGEAGNPLTSSRAALEDLERVEKIHDRAFHDVMGELDRIRRRLQL</sequence>
<evidence type="ECO:0000313" key="2">
    <source>
        <dbReference type="Proteomes" id="UP001317259"/>
    </source>
</evidence>
<gene>
    <name evidence="1" type="ORF">MF672_046955</name>
</gene>
<dbReference type="InterPro" id="IPR036894">
    <property type="entry name" value="YbaB-like_sf"/>
</dbReference>
<organism evidence="1 2">
    <name type="scientific">Actinomadura luzonensis</name>
    <dbReference type="NCBI Taxonomy" id="2805427"/>
    <lineage>
        <taxon>Bacteria</taxon>
        <taxon>Bacillati</taxon>
        <taxon>Actinomycetota</taxon>
        <taxon>Actinomycetes</taxon>
        <taxon>Streptosporangiales</taxon>
        <taxon>Thermomonosporaceae</taxon>
        <taxon>Actinomadura</taxon>
    </lineage>
</organism>
<dbReference type="Gene3D" id="3.30.1310.10">
    <property type="entry name" value="Nucleoid-associated protein YbaB-like domain"/>
    <property type="match status" value="1"/>
</dbReference>
<protein>
    <submittedName>
        <fullName evidence="1">YbaB/EbfC family DNA-binding protein</fullName>
    </submittedName>
</protein>
<dbReference type="RefSeq" id="WP_242373744.1">
    <property type="nucleotide sequence ID" value="NZ_JAKRKC020000003.1"/>
</dbReference>